<dbReference type="PANTHER" id="PTHR43437:SF3">
    <property type="entry name" value="HYDROXYACYL-THIOESTER DEHYDRATASE TYPE 2, MITOCHONDRIAL"/>
    <property type="match status" value="1"/>
</dbReference>
<dbReference type="PANTHER" id="PTHR43437">
    <property type="entry name" value="HYDROXYACYL-THIOESTER DEHYDRATASE TYPE 2, MITOCHONDRIAL-RELATED"/>
    <property type="match status" value="1"/>
</dbReference>
<dbReference type="Proteomes" id="UP000613255">
    <property type="component" value="Unassembled WGS sequence"/>
</dbReference>
<dbReference type="Gene3D" id="3.10.129.10">
    <property type="entry name" value="Hotdog Thioesterase"/>
    <property type="match status" value="1"/>
</dbReference>
<name>A0A934HUX0_9RHOB</name>
<dbReference type="GO" id="GO:0019171">
    <property type="term" value="F:(3R)-hydroxyacyl-[acyl-carrier-protein] dehydratase activity"/>
    <property type="evidence" value="ECO:0007669"/>
    <property type="project" value="TreeGrafter"/>
</dbReference>
<reference evidence="2" key="1">
    <citation type="submission" date="2020-12" db="EMBL/GenBank/DDBJ databases">
        <title>Pontibaca salina gen. nov., sp. nov., isolated from marine sediment.</title>
        <authorList>
            <person name="Bo J."/>
            <person name="Wang S."/>
            <person name="Song X."/>
            <person name="Du Z."/>
        </authorList>
    </citation>
    <scope>NUCLEOTIDE SEQUENCE</scope>
    <source>
        <strain evidence="2">S1109L</strain>
    </source>
</reference>
<dbReference type="SUPFAM" id="SSF54637">
    <property type="entry name" value="Thioesterase/thiol ester dehydrase-isomerase"/>
    <property type="match status" value="1"/>
</dbReference>
<evidence type="ECO:0000313" key="3">
    <source>
        <dbReference type="Proteomes" id="UP000613255"/>
    </source>
</evidence>
<dbReference type="InterPro" id="IPR002539">
    <property type="entry name" value="MaoC-like_dom"/>
</dbReference>
<protein>
    <submittedName>
        <fullName evidence="2">MaoC family dehydratase</fullName>
    </submittedName>
</protein>
<accession>A0A934HUX0</accession>
<feature type="domain" description="MaoC-like" evidence="1">
    <location>
        <begin position="13"/>
        <end position="89"/>
    </location>
</feature>
<dbReference type="RefSeq" id="WP_198686023.1">
    <property type="nucleotide sequence ID" value="NZ_JAEIJD010000006.1"/>
</dbReference>
<evidence type="ECO:0000259" key="1">
    <source>
        <dbReference type="Pfam" id="PF01575"/>
    </source>
</evidence>
<evidence type="ECO:0000313" key="2">
    <source>
        <dbReference type="EMBL" id="MBI6629994.1"/>
    </source>
</evidence>
<dbReference type="EMBL" id="JAEIJD010000006">
    <property type="protein sequence ID" value="MBI6629994.1"/>
    <property type="molecule type" value="Genomic_DNA"/>
</dbReference>
<dbReference type="InterPro" id="IPR050965">
    <property type="entry name" value="UPF0336/Enoyl-CoA_hydratase"/>
</dbReference>
<sequence length="119" mass="12861">MKLDLRARWIPVQAEFDRFAELSGDNNPIHVDPLFSAQGGFGLTAAHGMLIYARLWAMLQGKKPTLRHLHQSIIFPNPAFAGEPLDLRVAGDVPGETTLGAVRVADGVAVFLGVAEVIC</sequence>
<proteinExistence type="predicted"/>
<dbReference type="GO" id="GO:0006633">
    <property type="term" value="P:fatty acid biosynthetic process"/>
    <property type="evidence" value="ECO:0007669"/>
    <property type="project" value="TreeGrafter"/>
</dbReference>
<organism evidence="2 3">
    <name type="scientific">Pontibaca salina</name>
    <dbReference type="NCBI Taxonomy" id="2795731"/>
    <lineage>
        <taxon>Bacteria</taxon>
        <taxon>Pseudomonadati</taxon>
        <taxon>Pseudomonadota</taxon>
        <taxon>Alphaproteobacteria</taxon>
        <taxon>Rhodobacterales</taxon>
        <taxon>Roseobacteraceae</taxon>
        <taxon>Pontibaca</taxon>
    </lineage>
</organism>
<dbReference type="InterPro" id="IPR029069">
    <property type="entry name" value="HotDog_dom_sf"/>
</dbReference>
<dbReference type="Pfam" id="PF01575">
    <property type="entry name" value="MaoC_dehydratas"/>
    <property type="match status" value="1"/>
</dbReference>
<gene>
    <name evidence="2" type="ORF">JAO82_08865</name>
</gene>
<dbReference type="AlphaFoldDB" id="A0A934HUX0"/>
<comment type="caution">
    <text evidence="2">The sequence shown here is derived from an EMBL/GenBank/DDBJ whole genome shotgun (WGS) entry which is preliminary data.</text>
</comment>
<dbReference type="CDD" id="cd03441">
    <property type="entry name" value="R_hydratase_like"/>
    <property type="match status" value="1"/>
</dbReference>
<keyword evidence="3" id="KW-1185">Reference proteome</keyword>